<evidence type="ECO:0000313" key="1">
    <source>
        <dbReference type="EMBL" id="KAJ1371562.1"/>
    </source>
</evidence>
<accession>A0AAD5R8A0</accession>
<evidence type="ECO:0000313" key="2">
    <source>
        <dbReference type="Proteomes" id="UP001196413"/>
    </source>
</evidence>
<dbReference type="EMBL" id="JAHQIW010007004">
    <property type="protein sequence ID" value="KAJ1371562.1"/>
    <property type="molecule type" value="Genomic_DNA"/>
</dbReference>
<keyword evidence="2" id="KW-1185">Reference proteome</keyword>
<dbReference type="Proteomes" id="UP001196413">
    <property type="component" value="Unassembled WGS sequence"/>
</dbReference>
<gene>
    <name evidence="1" type="ORF">KIN20_033532</name>
</gene>
<comment type="caution">
    <text evidence="1">The sequence shown here is derived from an EMBL/GenBank/DDBJ whole genome shotgun (WGS) entry which is preliminary data.</text>
</comment>
<organism evidence="1 2">
    <name type="scientific">Parelaphostrongylus tenuis</name>
    <name type="common">Meningeal worm</name>
    <dbReference type="NCBI Taxonomy" id="148309"/>
    <lineage>
        <taxon>Eukaryota</taxon>
        <taxon>Metazoa</taxon>
        <taxon>Ecdysozoa</taxon>
        <taxon>Nematoda</taxon>
        <taxon>Chromadorea</taxon>
        <taxon>Rhabditida</taxon>
        <taxon>Rhabditina</taxon>
        <taxon>Rhabditomorpha</taxon>
        <taxon>Strongyloidea</taxon>
        <taxon>Metastrongylidae</taxon>
        <taxon>Parelaphostrongylus</taxon>
    </lineage>
</organism>
<dbReference type="AlphaFoldDB" id="A0AAD5R8A0"/>
<sequence>MANTQMLLDRLRNANQIMRSYWSHFTSLLSIPTNNCKAITYDLNRYDYENQRRKKRL</sequence>
<proteinExistence type="predicted"/>
<name>A0AAD5R8A0_PARTN</name>
<protein>
    <submittedName>
        <fullName evidence="1">Uncharacterized protein</fullName>
    </submittedName>
</protein>
<reference evidence="1" key="1">
    <citation type="submission" date="2021-06" db="EMBL/GenBank/DDBJ databases">
        <title>Parelaphostrongylus tenuis whole genome reference sequence.</title>
        <authorList>
            <person name="Garwood T.J."/>
            <person name="Larsen P.A."/>
            <person name="Fountain-Jones N.M."/>
            <person name="Garbe J.R."/>
            <person name="Macchietto M.G."/>
            <person name="Kania S.A."/>
            <person name="Gerhold R.W."/>
            <person name="Richards J.E."/>
            <person name="Wolf T.M."/>
        </authorList>
    </citation>
    <scope>NUCLEOTIDE SEQUENCE</scope>
    <source>
        <strain evidence="1">MNPRO001-30</strain>
        <tissue evidence="1">Meninges</tissue>
    </source>
</reference>